<reference evidence="10" key="3">
    <citation type="submission" date="2025-07" db="EMBL/GenBank/DDBJ databases">
        <authorList>
            <consortium name="NCBI Genome Project"/>
        </authorList>
    </citation>
    <scope>NUCLEOTIDE SEQUENCE</scope>
    <source>
        <strain evidence="10">CBS432</strain>
    </source>
</reference>
<dbReference type="GO" id="GO:0005634">
    <property type="term" value="C:nucleus"/>
    <property type="evidence" value="ECO:0007669"/>
    <property type="project" value="UniProtKB-SubCell"/>
</dbReference>
<keyword evidence="6 9" id="KW-0137">Centromere</keyword>
<protein>
    <recommendedName>
        <fullName evidence="9">Spindle pole body component KRE28</fullName>
    </recommendedName>
</protein>
<sequence>MDMEGASIKDYETVLTDIEDAIALSSEEVLNNQELRLKNTLHEITSSILAINGENKFVNPLRNDDSSDAEGKEVYINPKILGAKIKEFNKLMELLKLTYLEQETLDYFFRFTLSSTKPLQLNSEKDPQFVKLNERVNDLKEEISNVQESKIEQIKTEIQETGRNFAEKQDLINELYLEATGDIESCWDSLNELKHFTNKEDKNMIGEKDTILNSSDSDGFVEETYVNWQKLLFLQKQNQKLTKELKEMREVKNQTIRKGEQLKKEDSMHTMANESELCQSINLLIKFWEKYFLSEGLKSTILNFEIFTQLGKVQFEIKDMQYIIAISLSDSKRPMIKDITILQKAGGNIVTNIEASSKFNNRYQNNSKMQIFEVMDDIISELTNE</sequence>
<dbReference type="AlphaFoldDB" id="A0A8B8UPP2"/>
<evidence type="ECO:0000256" key="6">
    <source>
        <dbReference type="ARBA" id="ARBA00023328"/>
    </source>
</evidence>
<evidence type="ECO:0000256" key="7">
    <source>
        <dbReference type="ARBA" id="ARBA00049590"/>
    </source>
</evidence>
<reference evidence="10" key="2">
    <citation type="submission" date="2020-01" db="EMBL/GenBank/DDBJ databases">
        <title>Population-level Yeast Reference Genomes.</title>
        <authorList>
            <person name="Yue J.-X."/>
        </authorList>
    </citation>
    <scope>NUCLEOTIDE SEQUENCE</scope>
    <source>
        <strain evidence="10">CBS432</strain>
    </source>
</reference>
<comment type="subcellular location">
    <subcellularLocation>
        <location evidence="9">Nucleus</location>
    </subcellularLocation>
    <subcellularLocation>
        <location evidence="9">Chromosome</location>
        <location evidence="9">Centromere</location>
        <location evidence="9">Kinetochore</location>
    </subcellularLocation>
</comment>
<keyword evidence="4 9" id="KW-0175">Coiled coil</keyword>
<evidence type="ECO:0000313" key="10">
    <source>
        <dbReference type="RefSeq" id="XP_033765737.1"/>
    </source>
</evidence>
<feature type="coiled-coil region" evidence="9">
    <location>
        <begin position="231"/>
        <end position="265"/>
    </location>
</feature>
<evidence type="ECO:0000256" key="5">
    <source>
        <dbReference type="ARBA" id="ARBA00023242"/>
    </source>
</evidence>
<evidence type="ECO:0000256" key="8">
    <source>
        <dbReference type="ARBA" id="ARBA00049712"/>
    </source>
</evidence>
<organism evidence="10">
    <name type="scientific">Saccharomyces paradoxus</name>
    <name type="common">Yeast</name>
    <name type="synonym">Saccharomyces douglasii</name>
    <dbReference type="NCBI Taxonomy" id="27291"/>
    <lineage>
        <taxon>Eukaryota</taxon>
        <taxon>Fungi</taxon>
        <taxon>Dikarya</taxon>
        <taxon>Ascomycota</taxon>
        <taxon>Saccharomycotina</taxon>
        <taxon>Saccharomycetes</taxon>
        <taxon>Saccharomycetales</taxon>
        <taxon>Saccharomycetaceae</taxon>
        <taxon>Saccharomyces</taxon>
    </lineage>
</organism>
<dbReference type="RefSeq" id="XP_033765737.1">
    <property type="nucleotide sequence ID" value="XM_033909846.1"/>
</dbReference>
<evidence type="ECO:0000256" key="9">
    <source>
        <dbReference type="RuleBase" id="RU362143"/>
    </source>
</evidence>
<comment type="subunit">
    <text evidence="8 9">Component of the KNL1/SPC105 complex composed of SPC105 and KRE28. Part of the ten-subunit outer kinetochore KMN network that includes the KNL1, MIS12 and NDC80 complexes. Interacts with the MIS12 complex subunits MTW1 (via C-terminus) and NSL1 (via C-terminus). Interacts with the NDC80 complex subunits SPC24 and SPC25. Interacts with CNN1 (via N-terminus).</text>
</comment>
<accession>A0A8B8UPP2</accession>
<dbReference type="KEGG" id="spao:SPAR_D07050"/>
<dbReference type="GO" id="GO:0000776">
    <property type="term" value="C:kinetochore"/>
    <property type="evidence" value="ECO:0007669"/>
    <property type="project" value="UniProtKB-KW"/>
</dbReference>
<dbReference type="Pfam" id="PF17097">
    <property type="entry name" value="Kre28"/>
    <property type="match status" value="1"/>
</dbReference>
<keyword evidence="5 9" id="KW-0539">Nucleus</keyword>
<keyword evidence="2 9" id="KW-0158">Chromosome</keyword>
<gene>
    <name evidence="9 10" type="primary">KRE28</name>
    <name evidence="10" type="ORF">SPAR_D07050</name>
</gene>
<reference evidence="10" key="1">
    <citation type="journal article" date="2017" name="Nat. Genet.">
        <title>Contrasting evolutionary genome dynamics between domesticated and wild yeasts.</title>
        <authorList>
            <person name="Yue J.X."/>
            <person name="Li J."/>
            <person name="Aigrain L."/>
            <person name="Hallin J."/>
            <person name="Persson K."/>
            <person name="Oliver K."/>
            <person name="Bergstrom A."/>
            <person name="Coupland P."/>
            <person name="Warringer J."/>
            <person name="Lagomarsino M.C."/>
            <person name="Fischer G."/>
            <person name="Durbin R."/>
            <person name="Liti G."/>
        </authorList>
    </citation>
    <scope>NUCLEOTIDE SEQUENCE</scope>
    <source>
        <strain evidence="10">CBS432</strain>
    </source>
</reference>
<reference evidence="10" key="4">
    <citation type="submission" date="2025-08" db="UniProtKB">
        <authorList>
            <consortium name="RefSeq"/>
        </authorList>
    </citation>
    <scope>IDENTIFICATION</scope>
    <source>
        <strain evidence="10">CBS432</strain>
    </source>
</reference>
<evidence type="ECO:0000256" key="3">
    <source>
        <dbReference type="ARBA" id="ARBA00022838"/>
    </source>
</evidence>
<evidence type="ECO:0000256" key="2">
    <source>
        <dbReference type="ARBA" id="ARBA00022454"/>
    </source>
</evidence>
<dbReference type="VEuPathDB" id="FungiDB:SPAR_D07050"/>
<comment type="function">
    <text evidence="7">Acts as a component of the outer kinetochore KNL1 complex that facilitates microtubule-kinetochore interactions and the spindle assembly checkpoint. Kinetochores, consisting of a centromere-associated inner segment and a microtubule-contacting outer segment, play a crucial role in chromosome segregation by mediating the physical connection between centromeric DNA and spindle microtubules. The outer kinetochore is made up of the ten-subunit KMN network, comprising the MIS12, NDC80 and KNL1 complexes, and auxiliary microtubule-associated components; together they connect the outer kinetochore with the inner kinetochore, bind microtubules, and mediate interactions with mitotic checkpoint proteins that delay anaphase until chromosomes are bioriented on the spindle. The KNL1 complex is required for kinetochore binding by the kMAPs (kinetochore-bound microtubule-associated proteins) BIM1, BIK1 and SLK19, and motors CIN8 and KAR3. Required during meiosis.</text>
</comment>
<proteinExistence type="inferred from homology"/>
<name>A0A8B8UPP2_SACPA</name>
<dbReference type="OrthoDB" id="4065660at2759"/>
<keyword evidence="3 9" id="KW-0995">Kinetochore</keyword>
<evidence type="ECO:0000256" key="1">
    <source>
        <dbReference type="ARBA" id="ARBA00006965"/>
    </source>
</evidence>
<evidence type="ECO:0000256" key="4">
    <source>
        <dbReference type="ARBA" id="ARBA00023054"/>
    </source>
</evidence>
<comment type="similarity">
    <text evidence="1 9">Belongs to the KRE28 family.</text>
</comment>
<dbReference type="InterPro" id="IPR031361">
    <property type="entry name" value="Kre28"/>
</dbReference>